<dbReference type="AlphaFoldDB" id="A0A1D2VLL4"/>
<proteinExistence type="predicted"/>
<sequence length="70" mass="7960">MKMEKQEQSRVFILLSEQLIAKRKQSKTKKETQYKSDYKSDYISSVPNSSFLFASAAYVHGLANAIVGKI</sequence>
<protein>
    <submittedName>
        <fullName evidence="1">Uncharacterized protein</fullName>
    </submittedName>
</protein>
<evidence type="ECO:0000313" key="1">
    <source>
        <dbReference type="EMBL" id="ODV62483.1"/>
    </source>
</evidence>
<dbReference type="RefSeq" id="XP_020048790.1">
    <property type="nucleotide sequence ID" value="XM_020194447.1"/>
</dbReference>
<evidence type="ECO:0000313" key="2">
    <source>
        <dbReference type="Proteomes" id="UP000095038"/>
    </source>
</evidence>
<dbReference type="Proteomes" id="UP000095038">
    <property type="component" value="Unassembled WGS sequence"/>
</dbReference>
<dbReference type="EMBL" id="KV454477">
    <property type="protein sequence ID" value="ODV62483.1"/>
    <property type="molecule type" value="Genomic_DNA"/>
</dbReference>
<gene>
    <name evidence="1" type="ORF">ASCRUDRAFT_79987</name>
</gene>
<organism evidence="1 2">
    <name type="scientific">Ascoidea rubescens DSM 1968</name>
    <dbReference type="NCBI Taxonomy" id="1344418"/>
    <lineage>
        <taxon>Eukaryota</taxon>
        <taxon>Fungi</taxon>
        <taxon>Dikarya</taxon>
        <taxon>Ascomycota</taxon>
        <taxon>Saccharomycotina</taxon>
        <taxon>Saccharomycetes</taxon>
        <taxon>Ascoideaceae</taxon>
        <taxon>Ascoidea</taxon>
    </lineage>
</organism>
<accession>A0A1D2VLL4</accession>
<keyword evidence="2" id="KW-1185">Reference proteome</keyword>
<dbReference type="GeneID" id="30968083"/>
<reference evidence="2" key="1">
    <citation type="submission" date="2016-05" db="EMBL/GenBank/DDBJ databases">
        <title>Comparative genomics of biotechnologically important yeasts.</title>
        <authorList>
            <consortium name="DOE Joint Genome Institute"/>
            <person name="Riley R."/>
            <person name="Haridas S."/>
            <person name="Wolfe K.H."/>
            <person name="Lopes M.R."/>
            <person name="Hittinger C.T."/>
            <person name="Goker M."/>
            <person name="Salamov A."/>
            <person name="Wisecaver J."/>
            <person name="Long T.M."/>
            <person name="Aerts A.L."/>
            <person name="Barry K."/>
            <person name="Choi C."/>
            <person name="Clum A."/>
            <person name="Coughlan A.Y."/>
            <person name="Deshpande S."/>
            <person name="Douglass A.P."/>
            <person name="Hanson S.J."/>
            <person name="Klenk H.-P."/>
            <person name="Labutti K."/>
            <person name="Lapidus A."/>
            <person name="Lindquist E."/>
            <person name="Lipzen A."/>
            <person name="Meier-Kolthoff J.P."/>
            <person name="Ohm R.A."/>
            <person name="Otillar R.P."/>
            <person name="Pangilinan J."/>
            <person name="Peng Y."/>
            <person name="Rokas A."/>
            <person name="Rosa C.A."/>
            <person name="Scheuner C."/>
            <person name="Sibirny A.A."/>
            <person name="Slot J.C."/>
            <person name="Stielow J.B."/>
            <person name="Sun H."/>
            <person name="Kurtzman C.P."/>
            <person name="Blackwell M."/>
            <person name="Grigoriev I.V."/>
            <person name="Jeffries T.W."/>
        </authorList>
    </citation>
    <scope>NUCLEOTIDE SEQUENCE [LARGE SCALE GENOMIC DNA]</scope>
    <source>
        <strain evidence="2">DSM 1968</strain>
    </source>
</reference>
<dbReference type="InParanoid" id="A0A1D2VLL4"/>
<name>A0A1D2VLL4_9ASCO</name>